<dbReference type="Gramene" id="A09p51230.2_BraZ1">
    <property type="protein sequence ID" value="A09p51230.2_BraZ1.CDS"/>
    <property type="gene ID" value="A09g51230.2_BraZ1"/>
</dbReference>
<protein>
    <submittedName>
        <fullName evidence="1">Uncharacterized protein</fullName>
    </submittedName>
</protein>
<dbReference type="AlphaFoldDB" id="A0A8D9CWK7"/>
<evidence type="ECO:0000313" key="1">
    <source>
        <dbReference type="EMBL" id="CAG7864656.1"/>
    </source>
</evidence>
<reference evidence="1 2" key="1">
    <citation type="submission" date="2021-07" db="EMBL/GenBank/DDBJ databases">
        <authorList>
            <consortium name="Genoscope - CEA"/>
            <person name="William W."/>
        </authorList>
    </citation>
    <scope>NUCLEOTIDE SEQUENCE [LARGE SCALE GENOMIC DNA]</scope>
</reference>
<name>A0A8D9CWK7_BRACM</name>
<proteinExistence type="predicted"/>
<accession>A0A8D9CWK7</accession>
<sequence length="308" mass="35296">MAQRPDCSTSYDSLVGSCNTLLRITIYKYLLLNPRKSFVSTGRSPIVLELGMDIRSERLLVLKHNPCSDHVRAPKTTRMTIVRIKYSSVYREINISPHKNINSVMKFFETYEFSPQLTTRSSRKPISSPRRHNRTQTVCDLACRKGLDVLDLPPDIQPHSRRSTSRTIIVSKIVHGKTLHKFGACNWYTDTRLLSFCQLLRWELLVGVECIFHIIGIAHDKSSWLLDDVLQSFMKAHGPLKISTIGNWSVLLQCQMTFCAAIVPNTKRISVKLSKANTIQLFFFVCVLYIKRTRFSGEIELRYSSAKP</sequence>
<dbReference type="EMBL" id="LS974625">
    <property type="protein sequence ID" value="CAG7864656.1"/>
    <property type="molecule type" value="Genomic_DNA"/>
</dbReference>
<evidence type="ECO:0000313" key="2">
    <source>
        <dbReference type="Proteomes" id="UP000694005"/>
    </source>
</evidence>
<gene>
    <name evidence="1" type="ORF">BRAPAZ1V2_A09P51230.2</name>
</gene>
<organism evidence="1 2">
    <name type="scientific">Brassica campestris</name>
    <name type="common">Field mustard</name>
    <dbReference type="NCBI Taxonomy" id="3711"/>
    <lineage>
        <taxon>Eukaryota</taxon>
        <taxon>Viridiplantae</taxon>
        <taxon>Streptophyta</taxon>
        <taxon>Embryophyta</taxon>
        <taxon>Tracheophyta</taxon>
        <taxon>Spermatophyta</taxon>
        <taxon>Magnoliopsida</taxon>
        <taxon>eudicotyledons</taxon>
        <taxon>Gunneridae</taxon>
        <taxon>Pentapetalae</taxon>
        <taxon>rosids</taxon>
        <taxon>malvids</taxon>
        <taxon>Brassicales</taxon>
        <taxon>Brassicaceae</taxon>
        <taxon>Brassiceae</taxon>
        <taxon>Brassica</taxon>
    </lineage>
</organism>
<dbReference type="Proteomes" id="UP000694005">
    <property type="component" value="Chromosome A09"/>
</dbReference>